<keyword evidence="2" id="KW-1185">Reference proteome</keyword>
<dbReference type="SUPFAM" id="SSF143503">
    <property type="entry name" value="PUG domain-like"/>
    <property type="match status" value="1"/>
</dbReference>
<dbReference type="PANTHER" id="PTHR23153:SF38">
    <property type="entry name" value="UBX DOMAIN-CONTAINING PROTEIN 6"/>
    <property type="match status" value="1"/>
</dbReference>
<name>A0A914EFG5_9BILA</name>
<organism evidence="2 3">
    <name type="scientific">Acrobeloides nanus</name>
    <dbReference type="NCBI Taxonomy" id="290746"/>
    <lineage>
        <taxon>Eukaryota</taxon>
        <taxon>Metazoa</taxon>
        <taxon>Ecdysozoa</taxon>
        <taxon>Nematoda</taxon>
        <taxon>Chromadorea</taxon>
        <taxon>Rhabditida</taxon>
        <taxon>Tylenchina</taxon>
        <taxon>Cephalobomorpha</taxon>
        <taxon>Cephaloboidea</taxon>
        <taxon>Cephalobidae</taxon>
        <taxon>Acrobeloides</taxon>
    </lineage>
</organism>
<dbReference type="AlphaFoldDB" id="A0A914EFG5"/>
<protein>
    <submittedName>
        <fullName evidence="3">PUB domain-containing protein</fullName>
    </submittedName>
</protein>
<dbReference type="InterPro" id="IPR018997">
    <property type="entry name" value="PUB_domain"/>
</dbReference>
<dbReference type="PANTHER" id="PTHR23153">
    <property type="entry name" value="UBX-RELATED"/>
    <property type="match status" value="1"/>
</dbReference>
<dbReference type="Proteomes" id="UP000887540">
    <property type="component" value="Unplaced"/>
</dbReference>
<proteinExistence type="predicted"/>
<feature type="domain" description="PUB" evidence="1">
    <location>
        <begin position="183"/>
        <end position="254"/>
    </location>
</feature>
<dbReference type="Gene3D" id="1.20.58.2190">
    <property type="match status" value="1"/>
</dbReference>
<dbReference type="InterPro" id="IPR036339">
    <property type="entry name" value="PUB-like_dom_sf"/>
</dbReference>
<dbReference type="SMART" id="SM00580">
    <property type="entry name" value="PUG"/>
    <property type="match status" value="1"/>
</dbReference>
<sequence>MMDTALVVSSRLGSIQTLNTIEGLEPSRYQDVPAQKSSKKIRFLPFLKLPKRGSEADENNLTSVSSAGFNDSFNISTPKPEISTPKPEIFTSAVSEAVNHRLNTYYYGIETQKFAYRKNIQELACPLRREQIAIQLKTIRQDVECLNLEENDELGYSSPYENAYKNGFQTAATMIHTLNDEVKRNNAISVIEGILKNILKNPKEKKFRRIKIAEKAFQENLKPAKGAVEFLKVVGFREEFHAGEKETFLYLQKQIPKEETLAKISYALEILRAK</sequence>
<evidence type="ECO:0000313" key="3">
    <source>
        <dbReference type="WBParaSite" id="ACRNAN_scaffold7936.g12728.t1"/>
    </source>
</evidence>
<dbReference type="WBParaSite" id="ACRNAN_scaffold7936.g12728.t1">
    <property type="protein sequence ID" value="ACRNAN_scaffold7936.g12728.t1"/>
    <property type="gene ID" value="ACRNAN_scaffold7936.g12728"/>
</dbReference>
<evidence type="ECO:0000313" key="2">
    <source>
        <dbReference type="Proteomes" id="UP000887540"/>
    </source>
</evidence>
<dbReference type="GO" id="GO:0005737">
    <property type="term" value="C:cytoplasm"/>
    <property type="evidence" value="ECO:0007669"/>
    <property type="project" value="TreeGrafter"/>
</dbReference>
<accession>A0A914EFG5</accession>
<dbReference type="Pfam" id="PF09409">
    <property type="entry name" value="PUB"/>
    <property type="match status" value="1"/>
</dbReference>
<reference evidence="3" key="1">
    <citation type="submission" date="2022-11" db="UniProtKB">
        <authorList>
            <consortium name="WormBaseParasite"/>
        </authorList>
    </citation>
    <scope>IDENTIFICATION</scope>
</reference>
<evidence type="ECO:0000259" key="1">
    <source>
        <dbReference type="Pfam" id="PF09409"/>
    </source>
</evidence>